<name>A0A9I9E374_CUCME</name>
<dbReference type="Gramene" id="MELO3C028039.2.1">
    <property type="protein sequence ID" value="MELO3C028039.2.1"/>
    <property type="gene ID" value="MELO3C028039.2"/>
</dbReference>
<sequence length="108" mass="12241">PDLYSRRTFEFFRQPSVRAKACKQPHPVPFVVVRRVPADAATVRFAGCCNPHRTVVVRRKKEPSKPWLLVFIQSDPRPASSPSREPQTNPSEPSEPSHEPSEPSREPS</sequence>
<dbReference type="AlphaFoldDB" id="A0A9I9E374"/>
<organism evidence="2">
    <name type="scientific">Cucumis melo</name>
    <name type="common">Muskmelon</name>
    <dbReference type="NCBI Taxonomy" id="3656"/>
    <lineage>
        <taxon>Eukaryota</taxon>
        <taxon>Viridiplantae</taxon>
        <taxon>Streptophyta</taxon>
        <taxon>Embryophyta</taxon>
        <taxon>Tracheophyta</taxon>
        <taxon>Spermatophyta</taxon>
        <taxon>Magnoliopsida</taxon>
        <taxon>eudicotyledons</taxon>
        <taxon>Gunneridae</taxon>
        <taxon>Pentapetalae</taxon>
        <taxon>rosids</taxon>
        <taxon>fabids</taxon>
        <taxon>Cucurbitales</taxon>
        <taxon>Cucurbitaceae</taxon>
        <taxon>Benincaseae</taxon>
        <taxon>Cucumis</taxon>
    </lineage>
</organism>
<feature type="region of interest" description="Disordered" evidence="1">
    <location>
        <begin position="72"/>
        <end position="108"/>
    </location>
</feature>
<reference evidence="2" key="1">
    <citation type="submission" date="2023-03" db="UniProtKB">
        <authorList>
            <consortium name="EnsemblPlants"/>
        </authorList>
    </citation>
    <scope>IDENTIFICATION</scope>
</reference>
<evidence type="ECO:0000256" key="1">
    <source>
        <dbReference type="SAM" id="MobiDB-lite"/>
    </source>
</evidence>
<dbReference type="EnsemblPlants" id="MELO3C028039.2.1">
    <property type="protein sequence ID" value="MELO3C028039.2.1"/>
    <property type="gene ID" value="MELO3C028039.2"/>
</dbReference>
<evidence type="ECO:0000313" key="2">
    <source>
        <dbReference type="EnsemblPlants" id="MELO3C028039.2.1"/>
    </source>
</evidence>
<accession>A0A9I9E374</accession>
<feature type="compositionally biased region" description="Basic and acidic residues" evidence="1">
    <location>
        <begin position="95"/>
        <end position="108"/>
    </location>
</feature>
<feature type="compositionally biased region" description="Polar residues" evidence="1">
    <location>
        <begin position="80"/>
        <end position="89"/>
    </location>
</feature>
<proteinExistence type="predicted"/>
<protein>
    <submittedName>
        <fullName evidence="2">Uncharacterized protein</fullName>
    </submittedName>
</protein>